<dbReference type="GO" id="GO:0005524">
    <property type="term" value="F:ATP binding"/>
    <property type="evidence" value="ECO:0007669"/>
    <property type="project" value="UniProtKB-KW"/>
</dbReference>
<keyword evidence="3 6" id="KW-0418">Kinase</keyword>
<dbReference type="GO" id="GO:0006012">
    <property type="term" value="P:galactose metabolic process"/>
    <property type="evidence" value="ECO:0007669"/>
    <property type="project" value="TreeGrafter"/>
</dbReference>
<dbReference type="Gene3D" id="3.30.230.10">
    <property type="match status" value="1"/>
</dbReference>
<proteinExistence type="inferred from homology"/>
<gene>
    <name evidence="6" type="ORF">J2I48_00510</name>
</gene>
<dbReference type="SUPFAM" id="SSF54211">
    <property type="entry name" value="Ribosomal protein S5 domain 2-like"/>
    <property type="match status" value="1"/>
</dbReference>
<dbReference type="PRINTS" id="PR00959">
    <property type="entry name" value="MEVGALKINASE"/>
</dbReference>
<evidence type="ECO:0000256" key="4">
    <source>
        <dbReference type="ARBA" id="ARBA00022840"/>
    </source>
</evidence>
<dbReference type="EMBL" id="JAFMYU010000001">
    <property type="protein sequence ID" value="MBO0929452.1"/>
    <property type="molecule type" value="Genomic_DNA"/>
</dbReference>
<dbReference type="Pfam" id="PF00288">
    <property type="entry name" value="GHMP_kinases_N"/>
    <property type="match status" value="1"/>
</dbReference>
<feature type="domain" description="GHMP kinase N-terminal" evidence="5">
    <location>
        <begin position="76"/>
        <end position="164"/>
    </location>
</feature>
<accession>A0A939JU57</accession>
<dbReference type="AlphaFoldDB" id="A0A939JU57"/>
<dbReference type="PANTHER" id="PTHR10457">
    <property type="entry name" value="MEVALONATE KINASE/GALACTOKINASE"/>
    <property type="match status" value="1"/>
</dbReference>
<name>A0A939JU57_9BACT</name>
<reference evidence="6 7" key="1">
    <citation type="submission" date="2021-03" db="EMBL/GenBank/DDBJ databases">
        <title>Fibrella sp. HMF5036 genome sequencing and assembly.</title>
        <authorList>
            <person name="Kang H."/>
            <person name="Kim H."/>
            <person name="Bae S."/>
            <person name="Joh K."/>
        </authorList>
    </citation>
    <scope>NUCLEOTIDE SEQUENCE [LARGE SCALE GENOMIC DNA]</scope>
    <source>
        <strain evidence="6 7">HMF5036</strain>
    </source>
</reference>
<sequence length="357" mass="38342">MIVSVISTAPARICLFGDDQDYLGLPVLTASLTLRTKLTAWHHGQPGFRFRFAHPGRRLSVAFDGIPLAYETDHDYLQACINVLLREGFTFSRGIEGDIQDEFPAGIGASSALVINWLNALAQLADQPARLTAAQLAQLTYAAEVLEFGHSSSHIDQQTTALGGLLYFPQGVAGTAQSLPVPLGSFMLVEWRDAVLETVGTADYPHQRSLSGDVLERIGRVNPGFSVQTAIPPEATEYKDQLSKDDYVLLKATLACRDLTTDALALLHAPHLNHARLGQLLTQLHTYLRDAYQLSSPQADRLLDVALRAGALGGKVIAGSRAGALLVYAPDNSRQVAEAIERAGGRATVVRLGAGVA</sequence>
<keyword evidence="7" id="KW-1185">Reference proteome</keyword>
<dbReference type="Proteomes" id="UP000664795">
    <property type="component" value="Unassembled WGS sequence"/>
</dbReference>
<dbReference type="InterPro" id="IPR014721">
    <property type="entry name" value="Ribsml_uS5_D2-typ_fold_subgr"/>
</dbReference>
<dbReference type="InterPro" id="IPR020568">
    <property type="entry name" value="Ribosomal_Su5_D2-typ_SF"/>
</dbReference>
<dbReference type="Gene3D" id="3.30.70.890">
    <property type="entry name" value="GHMP kinase, C-terminal domain"/>
    <property type="match status" value="1"/>
</dbReference>
<evidence type="ECO:0000256" key="1">
    <source>
        <dbReference type="ARBA" id="ARBA00006566"/>
    </source>
</evidence>
<evidence type="ECO:0000313" key="6">
    <source>
        <dbReference type="EMBL" id="MBO0929452.1"/>
    </source>
</evidence>
<keyword evidence="3 6" id="KW-0808">Transferase</keyword>
<protein>
    <submittedName>
        <fullName evidence="6">GHMP kinase</fullName>
    </submittedName>
</protein>
<dbReference type="RefSeq" id="WP_207333423.1">
    <property type="nucleotide sequence ID" value="NZ_JAFMYU010000001.1"/>
</dbReference>
<keyword evidence="4" id="KW-0067">ATP-binding</keyword>
<dbReference type="InterPro" id="IPR006204">
    <property type="entry name" value="GHMP_kinase_N_dom"/>
</dbReference>
<evidence type="ECO:0000256" key="3">
    <source>
        <dbReference type="ARBA" id="ARBA00022777"/>
    </source>
</evidence>
<dbReference type="PANTHER" id="PTHR10457:SF7">
    <property type="entry name" value="GALACTOKINASE-RELATED"/>
    <property type="match status" value="1"/>
</dbReference>
<dbReference type="SUPFAM" id="SSF55060">
    <property type="entry name" value="GHMP Kinase, C-terminal domain"/>
    <property type="match status" value="1"/>
</dbReference>
<keyword evidence="2" id="KW-0547">Nucleotide-binding</keyword>
<organism evidence="6 7">
    <name type="scientific">Fibrella aquatilis</name>
    <dbReference type="NCBI Taxonomy" id="2817059"/>
    <lineage>
        <taxon>Bacteria</taxon>
        <taxon>Pseudomonadati</taxon>
        <taxon>Bacteroidota</taxon>
        <taxon>Cytophagia</taxon>
        <taxon>Cytophagales</taxon>
        <taxon>Spirosomataceae</taxon>
        <taxon>Fibrella</taxon>
    </lineage>
</organism>
<evidence type="ECO:0000259" key="5">
    <source>
        <dbReference type="Pfam" id="PF00288"/>
    </source>
</evidence>
<dbReference type="GO" id="GO:0005829">
    <property type="term" value="C:cytosol"/>
    <property type="evidence" value="ECO:0007669"/>
    <property type="project" value="TreeGrafter"/>
</dbReference>
<dbReference type="GO" id="GO:0004335">
    <property type="term" value="F:galactokinase activity"/>
    <property type="evidence" value="ECO:0007669"/>
    <property type="project" value="TreeGrafter"/>
</dbReference>
<evidence type="ECO:0000313" key="7">
    <source>
        <dbReference type="Proteomes" id="UP000664795"/>
    </source>
</evidence>
<evidence type="ECO:0000256" key="2">
    <source>
        <dbReference type="ARBA" id="ARBA00022741"/>
    </source>
</evidence>
<dbReference type="InterPro" id="IPR036554">
    <property type="entry name" value="GHMP_kinase_C_sf"/>
</dbReference>
<comment type="caution">
    <text evidence="6">The sequence shown here is derived from an EMBL/GenBank/DDBJ whole genome shotgun (WGS) entry which is preliminary data.</text>
</comment>
<comment type="similarity">
    <text evidence="1">Belongs to the GHMP kinase family. GalK subfamily.</text>
</comment>